<evidence type="ECO:0008006" key="4">
    <source>
        <dbReference type="Google" id="ProtNLM"/>
    </source>
</evidence>
<protein>
    <recommendedName>
        <fullName evidence="4">DUF3042 domain-containing protein</fullName>
    </recommendedName>
</protein>
<name>A0A0R1SG41_9LACO</name>
<proteinExistence type="predicted"/>
<keyword evidence="3" id="KW-1185">Reference proteome</keyword>
<gene>
    <name evidence="2" type="ORF">FC27_GL000060</name>
</gene>
<dbReference type="Proteomes" id="UP000051647">
    <property type="component" value="Unassembled WGS sequence"/>
</dbReference>
<dbReference type="Pfam" id="PF11240">
    <property type="entry name" value="DUF3042"/>
    <property type="match status" value="1"/>
</dbReference>
<dbReference type="EMBL" id="AZFA01000001">
    <property type="protein sequence ID" value="KRL68365.1"/>
    <property type="molecule type" value="Genomic_DNA"/>
</dbReference>
<dbReference type="PATRIC" id="fig|1423815.3.peg.60"/>
<organism evidence="2 3">
    <name type="scientific">Companilactobacillus versmoldensis DSM 14857 = KCTC 3814</name>
    <dbReference type="NCBI Taxonomy" id="1423815"/>
    <lineage>
        <taxon>Bacteria</taxon>
        <taxon>Bacillati</taxon>
        <taxon>Bacillota</taxon>
        <taxon>Bacilli</taxon>
        <taxon>Lactobacillales</taxon>
        <taxon>Lactobacillaceae</taxon>
        <taxon>Companilactobacillus</taxon>
    </lineage>
</organism>
<evidence type="ECO:0000313" key="2">
    <source>
        <dbReference type="EMBL" id="KRL68365.1"/>
    </source>
</evidence>
<feature type="region of interest" description="Disordered" evidence="1">
    <location>
        <begin position="48"/>
        <end position="71"/>
    </location>
</feature>
<dbReference type="STRING" id="1423815.FC27_GL000060"/>
<evidence type="ECO:0000256" key="1">
    <source>
        <dbReference type="SAM" id="MobiDB-lite"/>
    </source>
</evidence>
<reference evidence="2 3" key="1">
    <citation type="journal article" date="2015" name="Genome Announc.">
        <title>Expanding the biotechnology potential of lactobacilli through comparative genomics of 213 strains and associated genera.</title>
        <authorList>
            <person name="Sun Z."/>
            <person name="Harris H.M."/>
            <person name="McCann A."/>
            <person name="Guo C."/>
            <person name="Argimon S."/>
            <person name="Zhang W."/>
            <person name="Yang X."/>
            <person name="Jeffery I.B."/>
            <person name="Cooney J.C."/>
            <person name="Kagawa T.F."/>
            <person name="Liu W."/>
            <person name="Song Y."/>
            <person name="Salvetti E."/>
            <person name="Wrobel A."/>
            <person name="Rasinkangas P."/>
            <person name="Parkhill J."/>
            <person name="Rea M.C."/>
            <person name="O'Sullivan O."/>
            <person name="Ritari J."/>
            <person name="Douillard F.P."/>
            <person name="Paul Ross R."/>
            <person name="Yang R."/>
            <person name="Briner A.E."/>
            <person name="Felis G.E."/>
            <person name="de Vos W.M."/>
            <person name="Barrangou R."/>
            <person name="Klaenhammer T.R."/>
            <person name="Caufield P.W."/>
            <person name="Cui Y."/>
            <person name="Zhang H."/>
            <person name="O'Toole P.W."/>
        </authorList>
    </citation>
    <scope>NUCLEOTIDE SEQUENCE [LARGE SCALE GENOMIC DNA]</scope>
    <source>
        <strain evidence="2 3">DSM 14857</strain>
    </source>
</reference>
<comment type="caution">
    <text evidence="2">The sequence shown here is derived from an EMBL/GenBank/DDBJ whole genome shotgun (WGS) entry which is preliminary data.</text>
</comment>
<dbReference type="InterPro" id="IPR021402">
    <property type="entry name" value="DUF3042"/>
</dbReference>
<evidence type="ECO:0000313" key="3">
    <source>
        <dbReference type="Proteomes" id="UP000051647"/>
    </source>
</evidence>
<accession>A0A0R1SG41</accession>
<dbReference type="AlphaFoldDB" id="A0A0R1SG41"/>
<sequence>MKIGGINMAKKEKRFRFVKGFLFGSLTTATAVYGALHAFKKSVIEPEDAENERIEANRRRANRKSLQAHQG</sequence>